<dbReference type="RefSeq" id="WP_021168688.1">
    <property type="nucleotide sequence ID" value="NZ_CTRP01000005.1"/>
</dbReference>
<dbReference type="Pfam" id="PF01248">
    <property type="entry name" value="Ribosomal_L7Ae"/>
    <property type="match status" value="1"/>
</dbReference>
<accession>A0A0U1KY62</accession>
<dbReference type="Gene3D" id="3.30.1330.30">
    <property type="match status" value="1"/>
</dbReference>
<evidence type="ECO:0000313" key="3">
    <source>
        <dbReference type="Proteomes" id="UP000049855"/>
    </source>
</evidence>
<dbReference type="AlphaFoldDB" id="A0A0U1KY62"/>
<gene>
    <name evidence="2" type="ORF">SpAn4DRAFT_3470</name>
</gene>
<dbReference type="InterPro" id="IPR004038">
    <property type="entry name" value="Ribosomal_eL8/eL30/eS12/Gad45"/>
</dbReference>
<dbReference type="Proteomes" id="UP000049855">
    <property type="component" value="Unassembled WGS sequence"/>
</dbReference>
<keyword evidence="3" id="KW-1185">Reference proteome</keyword>
<feature type="domain" description="Ribosomal protein eL8/eL30/eS12/Gadd45" evidence="1">
    <location>
        <begin position="8"/>
        <end position="82"/>
    </location>
</feature>
<dbReference type="InterPro" id="IPR029064">
    <property type="entry name" value="Ribosomal_eL30-like_sf"/>
</dbReference>
<organism evidence="2 3">
    <name type="scientific">Sporomusa ovata</name>
    <dbReference type="NCBI Taxonomy" id="2378"/>
    <lineage>
        <taxon>Bacteria</taxon>
        <taxon>Bacillati</taxon>
        <taxon>Bacillota</taxon>
        <taxon>Negativicutes</taxon>
        <taxon>Selenomonadales</taxon>
        <taxon>Sporomusaceae</taxon>
        <taxon>Sporomusa</taxon>
    </lineage>
</organism>
<reference evidence="3" key="1">
    <citation type="submission" date="2015-03" db="EMBL/GenBank/DDBJ databases">
        <authorList>
            <person name="Nijsse Bart"/>
        </authorList>
    </citation>
    <scope>NUCLEOTIDE SEQUENCE [LARGE SCALE GENOMIC DNA]</scope>
</reference>
<protein>
    <submittedName>
        <fullName evidence="2">Firmicutes ribosomal L7Ae family protein</fullName>
    </submittedName>
</protein>
<dbReference type="SUPFAM" id="SSF55315">
    <property type="entry name" value="L30e-like"/>
    <property type="match status" value="1"/>
</dbReference>
<name>A0A0U1KY62_9FIRM</name>
<evidence type="ECO:0000259" key="1">
    <source>
        <dbReference type="Pfam" id="PF01248"/>
    </source>
</evidence>
<proteinExistence type="predicted"/>
<evidence type="ECO:0000313" key="2">
    <source>
        <dbReference type="EMBL" id="CQR71604.1"/>
    </source>
</evidence>
<sequence length="84" mass="8874">MNSEELEVFKSGKKAIGAKQTVRAVEKGLATKVYLAADADRRVVAPLALLCNQKEVQVDDQSTMTELGKACGIEVAAAAVALLK</sequence>
<dbReference type="EMBL" id="CTRP01000005">
    <property type="protein sequence ID" value="CQR71604.1"/>
    <property type="molecule type" value="Genomic_DNA"/>
</dbReference>